<dbReference type="InterPro" id="IPR001279">
    <property type="entry name" value="Metallo-B-lactamas"/>
</dbReference>
<evidence type="ECO:0000313" key="3">
    <source>
        <dbReference type="Proteomes" id="UP001057375"/>
    </source>
</evidence>
<feature type="non-terminal residue" evidence="2">
    <location>
        <position position="153"/>
    </location>
</feature>
<sequence length="153" mass="16892">MSFPTFLTPIKKNLFRVDCGLFRQNVTSANIFLTDNHEVYIFDTASTPFTKNILDSLKFLDVPSDNVKAICVTHAHLDHSGGAGRLAQEFPRAKVICHPSCAPHLIDPSRLVHSAAAVYGKENMHSLYGEVIPIKHSQIIVPRQSVQILGDDG</sequence>
<dbReference type="InterPro" id="IPR036866">
    <property type="entry name" value="RibonucZ/Hydroxyglut_hydro"/>
</dbReference>
<protein>
    <recommendedName>
        <fullName evidence="1">Metallo-beta-lactamase domain-containing protein</fullName>
    </recommendedName>
</protein>
<comment type="caution">
    <text evidence="2">The sequence shown here is derived from an EMBL/GenBank/DDBJ whole genome shotgun (WGS) entry which is preliminary data.</text>
</comment>
<dbReference type="Pfam" id="PF00753">
    <property type="entry name" value="Lactamase_B"/>
    <property type="match status" value="1"/>
</dbReference>
<evidence type="ECO:0000259" key="1">
    <source>
        <dbReference type="Pfam" id="PF00753"/>
    </source>
</evidence>
<feature type="domain" description="Metallo-beta-lactamase" evidence="1">
    <location>
        <begin position="31"/>
        <end position="104"/>
    </location>
</feature>
<keyword evidence="3" id="KW-1185">Reference proteome</keyword>
<dbReference type="PANTHER" id="PTHR42951:SF4">
    <property type="entry name" value="ACYL-COENZYME A THIOESTERASE MBLAC2"/>
    <property type="match status" value="1"/>
</dbReference>
<reference evidence="2" key="1">
    <citation type="submission" date="2022-03" db="EMBL/GenBank/DDBJ databases">
        <title>Draft genome sequence of Aduncisulcus paluster, a free-living microaerophilic Fornicata.</title>
        <authorList>
            <person name="Yuyama I."/>
            <person name="Kume K."/>
            <person name="Tamura T."/>
            <person name="Inagaki Y."/>
            <person name="Hashimoto T."/>
        </authorList>
    </citation>
    <scope>NUCLEOTIDE SEQUENCE</scope>
    <source>
        <strain evidence="2">NY0171</strain>
    </source>
</reference>
<dbReference type="EMBL" id="BQXS01012557">
    <property type="protein sequence ID" value="GKT24991.1"/>
    <property type="molecule type" value="Genomic_DNA"/>
</dbReference>
<dbReference type="SUPFAM" id="SSF56281">
    <property type="entry name" value="Metallo-hydrolase/oxidoreductase"/>
    <property type="match status" value="1"/>
</dbReference>
<organism evidence="2 3">
    <name type="scientific">Aduncisulcus paluster</name>
    <dbReference type="NCBI Taxonomy" id="2918883"/>
    <lineage>
        <taxon>Eukaryota</taxon>
        <taxon>Metamonada</taxon>
        <taxon>Carpediemonas-like organisms</taxon>
        <taxon>Aduncisulcus</taxon>
    </lineage>
</organism>
<dbReference type="Proteomes" id="UP001057375">
    <property type="component" value="Unassembled WGS sequence"/>
</dbReference>
<dbReference type="InterPro" id="IPR050855">
    <property type="entry name" value="NDM-1-like"/>
</dbReference>
<evidence type="ECO:0000313" key="2">
    <source>
        <dbReference type="EMBL" id="GKT24991.1"/>
    </source>
</evidence>
<name>A0ABQ5K1Q9_9EUKA</name>
<proteinExistence type="predicted"/>
<dbReference type="Gene3D" id="3.60.15.10">
    <property type="entry name" value="Ribonuclease Z/Hydroxyacylglutathione hydrolase-like"/>
    <property type="match status" value="1"/>
</dbReference>
<dbReference type="PANTHER" id="PTHR42951">
    <property type="entry name" value="METALLO-BETA-LACTAMASE DOMAIN-CONTAINING"/>
    <property type="match status" value="1"/>
</dbReference>
<gene>
    <name evidence="2" type="ORF">ADUPG1_012904</name>
</gene>
<accession>A0ABQ5K1Q9</accession>